<evidence type="ECO:0000256" key="1">
    <source>
        <dbReference type="SAM" id="MobiDB-lite"/>
    </source>
</evidence>
<evidence type="ECO:0000313" key="2">
    <source>
        <dbReference type="EMBL" id="NNJ30127.1"/>
    </source>
</evidence>
<gene>
    <name evidence="2" type="ORF">G9470_10045</name>
</gene>
<feature type="region of interest" description="Disordered" evidence="1">
    <location>
        <begin position="198"/>
        <end position="217"/>
    </location>
</feature>
<proteinExistence type="predicted"/>
<accession>A0ABX1VQI0</accession>
<organism evidence="2 3">
    <name type="scientific">Lacrimispora defluvii</name>
    <dbReference type="NCBI Taxonomy" id="2719233"/>
    <lineage>
        <taxon>Bacteria</taxon>
        <taxon>Bacillati</taxon>
        <taxon>Bacillota</taxon>
        <taxon>Clostridia</taxon>
        <taxon>Lachnospirales</taxon>
        <taxon>Lachnospiraceae</taxon>
        <taxon>Lacrimispora</taxon>
    </lineage>
</organism>
<keyword evidence="3" id="KW-1185">Reference proteome</keyword>
<sequence>MRKPNFHPSYIPRKWIHYADHSKKKRIRKKYQNRIRRTINQHAPDIETMTYKIRSMSLKCGYTTDELSNAIVSACRMFRNSTPITPQVIKSINIPENNTLIVDYEPRVEIPGDIQRLNDAIEKLKAALQTALEPVIEAIHKIIDKFTKWARDLFDRIWCNNRHWWNMANHHKKYRIRKKYRNKIKRMVRKRLGELFHSLESDDSEDQDEASDDEEVP</sequence>
<reference evidence="2 3" key="1">
    <citation type="submission" date="2020-03" db="EMBL/GenBank/DDBJ databases">
        <title>Genome Sequence of industrial isolate, B5A.</title>
        <authorList>
            <person name="Sharma S."/>
            <person name="Patil P.B."/>
            <person name="Korpole S."/>
        </authorList>
    </citation>
    <scope>NUCLEOTIDE SEQUENCE [LARGE SCALE GENOMIC DNA]</scope>
    <source>
        <strain evidence="2 3">PI-S10-B5A</strain>
    </source>
</reference>
<evidence type="ECO:0000313" key="3">
    <source>
        <dbReference type="Proteomes" id="UP000539052"/>
    </source>
</evidence>
<dbReference type="EMBL" id="JAAOXG010000019">
    <property type="protein sequence ID" value="NNJ30127.1"/>
    <property type="molecule type" value="Genomic_DNA"/>
</dbReference>
<name>A0ABX1VQI0_9FIRM</name>
<dbReference type="Proteomes" id="UP000539052">
    <property type="component" value="Unassembled WGS sequence"/>
</dbReference>
<protein>
    <submittedName>
        <fullName evidence="2">Uncharacterized protein</fullName>
    </submittedName>
</protein>
<feature type="compositionally biased region" description="Acidic residues" evidence="1">
    <location>
        <begin position="201"/>
        <end position="217"/>
    </location>
</feature>
<comment type="caution">
    <text evidence="2">The sequence shown here is derived from an EMBL/GenBank/DDBJ whole genome shotgun (WGS) entry which is preliminary data.</text>
</comment>
<dbReference type="RefSeq" id="WP_170821335.1">
    <property type="nucleotide sequence ID" value="NZ_JAAOXG010000019.1"/>
</dbReference>